<sequence>MRLRQLLRLALLVVEAMVALRIVLKVTGANAQAGFSSFVYRVSSPFVEPFHPVFADQSVNQHPFEVGSLLAMVVYAALAYLAVRVVRIILSPRA</sequence>
<keyword evidence="1" id="KW-1133">Transmembrane helix</keyword>
<protein>
    <submittedName>
        <fullName evidence="2">YggT family protein</fullName>
    </submittedName>
</protein>
<dbReference type="EMBL" id="JAEKNN010000027">
    <property type="protein sequence ID" value="MBJ7609023.1"/>
    <property type="molecule type" value="Genomic_DNA"/>
</dbReference>
<keyword evidence="1" id="KW-0472">Membrane</keyword>
<dbReference type="Proteomes" id="UP000614410">
    <property type="component" value="Unassembled WGS sequence"/>
</dbReference>
<evidence type="ECO:0000313" key="2">
    <source>
        <dbReference type="EMBL" id="MBJ7609023.1"/>
    </source>
</evidence>
<organism evidence="2 3">
    <name type="scientific">Candidatus Amunia macphersoniae</name>
    <dbReference type="NCBI Taxonomy" id="3127014"/>
    <lineage>
        <taxon>Bacteria</taxon>
        <taxon>Bacillati</taxon>
        <taxon>Candidatus Dormiibacterota</taxon>
        <taxon>Candidatus Dormibacteria</taxon>
        <taxon>Candidatus Aeolococcales</taxon>
        <taxon>Candidatus Aeolococcaceae</taxon>
        <taxon>Candidatus Amunia</taxon>
    </lineage>
</organism>
<proteinExistence type="predicted"/>
<keyword evidence="1" id="KW-0812">Transmembrane</keyword>
<evidence type="ECO:0000256" key="1">
    <source>
        <dbReference type="SAM" id="Phobius"/>
    </source>
</evidence>
<dbReference type="AlphaFoldDB" id="A0A934NER1"/>
<evidence type="ECO:0000313" key="3">
    <source>
        <dbReference type="Proteomes" id="UP000614410"/>
    </source>
</evidence>
<feature type="transmembrane region" description="Helical" evidence="1">
    <location>
        <begin position="69"/>
        <end position="90"/>
    </location>
</feature>
<gene>
    <name evidence="2" type="ORF">JF887_06285</name>
</gene>
<reference evidence="2 3" key="1">
    <citation type="submission" date="2020-10" db="EMBL/GenBank/DDBJ databases">
        <title>Ca. Dormibacterota MAGs.</title>
        <authorList>
            <person name="Montgomery K."/>
        </authorList>
    </citation>
    <scope>NUCLEOTIDE SEQUENCE [LARGE SCALE GENOMIC DNA]</scope>
    <source>
        <strain evidence="2">Mitchell_Peninsula_5</strain>
    </source>
</reference>
<accession>A0A934NER1</accession>
<name>A0A934NER1_9BACT</name>
<comment type="caution">
    <text evidence="2">The sequence shown here is derived from an EMBL/GenBank/DDBJ whole genome shotgun (WGS) entry which is preliminary data.</text>
</comment>